<dbReference type="EMBL" id="FNBW01000007">
    <property type="protein sequence ID" value="SDF89153.1"/>
    <property type="molecule type" value="Genomic_DNA"/>
</dbReference>
<keyword evidence="1 2" id="KW-0732">Signal</keyword>
<protein>
    <submittedName>
        <fullName evidence="3">TRAP-type C4-dicarboxylate transport system, substrate-binding protein</fullName>
    </submittedName>
</protein>
<evidence type="ECO:0000313" key="4">
    <source>
        <dbReference type="Proteomes" id="UP000198615"/>
    </source>
</evidence>
<reference evidence="3 4" key="1">
    <citation type="submission" date="2016-10" db="EMBL/GenBank/DDBJ databases">
        <authorList>
            <person name="Varghese N."/>
            <person name="Submissions S."/>
        </authorList>
    </citation>
    <scope>NUCLEOTIDE SEQUENCE [LARGE SCALE GENOMIC DNA]</scope>
    <source>
        <strain evidence="3 4">DSM 18839</strain>
    </source>
</reference>
<feature type="signal peptide" evidence="2">
    <location>
        <begin position="1"/>
        <end position="22"/>
    </location>
</feature>
<feature type="chain" id="PRO_5034776285" evidence="2">
    <location>
        <begin position="23"/>
        <end position="323"/>
    </location>
</feature>
<keyword evidence="4" id="KW-1185">Reference proteome</keyword>
<dbReference type="RefSeq" id="WP_093151004.1">
    <property type="nucleotide sequence ID" value="NZ_FNBW01000007.1"/>
</dbReference>
<comment type="caution">
    <text evidence="3">The sequence shown here is derived from an EMBL/GenBank/DDBJ whole genome shotgun (WGS) entry which is preliminary data.</text>
</comment>
<dbReference type="OrthoDB" id="9783941at2"/>
<dbReference type="InterPro" id="IPR038404">
    <property type="entry name" value="TRAP_DctP_sf"/>
</dbReference>
<evidence type="ECO:0000256" key="2">
    <source>
        <dbReference type="SAM" id="SignalP"/>
    </source>
</evidence>
<dbReference type="PANTHER" id="PTHR33376:SF4">
    <property type="entry name" value="SIALIC ACID-BINDING PERIPLASMIC PROTEIN SIAP"/>
    <property type="match status" value="1"/>
</dbReference>
<dbReference type="Proteomes" id="UP000198615">
    <property type="component" value="Unassembled WGS sequence"/>
</dbReference>
<gene>
    <name evidence="3" type="ORF">SAMN05660686_02711</name>
</gene>
<proteinExistence type="predicted"/>
<dbReference type="AlphaFoldDB" id="A0A8G2BII6"/>
<dbReference type="GO" id="GO:0055085">
    <property type="term" value="P:transmembrane transport"/>
    <property type="evidence" value="ECO:0007669"/>
    <property type="project" value="InterPro"/>
</dbReference>
<accession>A0A8G2BII6</accession>
<dbReference type="CDD" id="cd13602">
    <property type="entry name" value="PBP2_TRAP_BpDctp6_7"/>
    <property type="match status" value="1"/>
</dbReference>
<evidence type="ECO:0000256" key="1">
    <source>
        <dbReference type="ARBA" id="ARBA00022729"/>
    </source>
</evidence>
<organism evidence="3 4">
    <name type="scientific">Thalassobaculum litoreum DSM 18839</name>
    <dbReference type="NCBI Taxonomy" id="1123362"/>
    <lineage>
        <taxon>Bacteria</taxon>
        <taxon>Pseudomonadati</taxon>
        <taxon>Pseudomonadota</taxon>
        <taxon>Alphaproteobacteria</taxon>
        <taxon>Rhodospirillales</taxon>
        <taxon>Thalassobaculaceae</taxon>
        <taxon>Thalassobaculum</taxon>
    </lineage>
</organism>
<dbReference type="NCBIfam" id="NF037995">
    <property type="entry name" value="TRAP_S1"/>
    <property type="match status" value="1"/>
</dbReference>
<sequence>MRKLLSTALTAAILGISAPAVAETWDMPTPYPDGNFQTKNVYWFVDRVKELSGGELEINVHSAASLFKMPEIKRAVRSQQAPIGEVLMSVHGNENALWEVDGIPFLAAGYDNAWNLWQAQKPLITELMAEEGLMPLYTVAWPGQGLYVQEELSDLGAMEGMKFRAYNAATSRMAELMGAIPTTVQYAEVPQAFSTGLVSAMLTSGATGVDVKAWDFLNVYYDTKAMHPKNMVFVNKRAFDALDEKVQKALLQAAEEAEKRGWDESRKVAADTVKTLADNGMKVPEASDALVEGLKGVGETMTGEWLERAGDGGKTLIDAYRGM</sequence>
<dbReference type="PANTHER" id="PTHR33376">
    <property type="match status" value="1"/>
</dbReference>
<dbReference type="InterPro" id="IPR018389">
    <property type="entry name" value="DctP_fam"/>
</dbReference>
<evidence type="ECO:0000313" key="3">
    <source>
        <dbReference type="EMBL" id="SDF89153.1"/>
    </source>
</evidence>
<dbReference type="Gene3D" id="3.40.190.170">
    <property type="entry name" value="Bacterial extracellular solute-binding protein, family 7"/>
    <property type="match status" value="1"/>
</dbReference>
<name>A0A8G2BII6_9PROT</name>
<dbReference type="Pfam" id="PF03480">
    <property type="entry name" value="DctP"/>
    <property type="match status" value="1"/>
</dbReference>